<dbReference type="AlphaFoldDB" id="A0A9P6MBV6"/>
<dbReference type="Proteomes" id="UP000703661">
    <property type="component" value="Unassembled WGS sequence"/>
</dbReference>
<proteinExistence type="predicted"/>
<feature type="non-terminal residue" evidence="1">
    <location>
        <position position="1"/>
    </location>
</feature>
<accession>A0A9P6MBV6</accession>
<protein>
    <submittedName>
        <fullName evidence="1">Uncharacterized protein</fullName>
    </submittedName>
</protein>
<comment type="caution">
    <text evidence="1">The sequence shown here is derived from an EMBL/GenBank/DDBJ whole genome shotgun (WGS) entry which is preliminary data.</text>
</comment>
<evidence type="ECO:0000313" key="2">
    <source>
        <dbReference type="Proteomes" id="UP000703661"/>
    </source>
</evidence>
<name>A0A9P6MBV6_9FUNG</name>
<evidence type="ECO:0000313" key="1">
    <source>
        <dbReference type="EMBL" id="KAF9991424.1"/>
    </source>
</evidence>
<keyword evidence="2" id="KW-1185">Reference proteome</keyword>
<dbReference type="EMBL" id="JAAAID010005231">
    <property type="protein sequence ID" value="KAF9991424.1"/>
    <property type="molecule type" value="Genomic_DNA"/>
</dbReference>
<organism evidence="1 2">
    <name type="scientific">Entomortierella chlamydospora</name>
    <dbReference type="NCBI Taxonomy" id="101097"/>
    <lineage>
        <taxon>Eukaryota</taxon>
        <taxon>Fungi</taxon>
        <taxon>Fungi incertae sedis</taxon>
        <taxon>Mucoromycota</taxon>
        <taxon>Mortierellomycotina</taxon>
        <taxon>Mortierellomycetes</taxon>
        <taxon>Mortierellales</taxon>
        <taxon>Mortierellaceae</taxon>
        <taxon>Entomortierella</taxon>
    </lineage>
</organism>
<reference evidence="1" key="1">
    <citation type="journal article" date="2020" name="Fungal Divers.">
        <title>Resolving the Mortierellaceae phylogeny through synthesis of multi-gene phylogenetics and phylogenomics.</title>
        <authorList>
            <person name="Vandepol N."/>
            <person name="Liber J."/>
            <person name="Desiro A."/>
            <person name="Na H."/>
            <person name="Kennedy M."/>
            <person name="Barry K."/>
            <person name="Grigoriev I.V."/>
            <person name="Miller A.N."/>
            <person name="O'Donnell K."/>
            <person name="Stajich J.E."/>
            <person name="Bonito G."/>
        </authorList>
    </citation>
    <scope>NUCLEOTIDE SEQUENCE</scope>
    <source>
        <strain evidence="1">NRRL 2769</strain>
    </source>
</reference>
<gene>
    <name evidence="1" type="ORF">BGZ80_009138</name>
</gene>
<sequence>MVGGTIGEKRKPENKVIIGIGLGDFKSNIKLSSLHDTFGNFFINKARVLGYLVVGVNEFYT</sequence>